<reference evidence="2 3" key="1">
    <citation type="submission" date="2019-12" db="EMBL/GenBank/DDBJ databases">
        <title>Whole genome sequencing of endophytic Actinobacterium Micromonospora sp. MPMI6T.</title>
        <authorList>
            <person name="Evv R."/>
            <person name="Podile A.R."/>
        </authorList>
    </citation>
    <scope>NUCLEOTIDE SEQUENCE [LARGE SCALE GENOMIC DNA]</scope>
    <source>
        <strain evidence="2 3">MPMI6</strain>
    </source>
</reference>
<protein>
    <submittedName>
        <fullName evidence="2">GNAT family N-acetyltransferase</fullName>
    </submittedName>
</protein>
<dbReference type="InterPro" id="IPR016181">
    <property type="entry name" value="Acyl_CoA_acyltransferase"/>
</dbReference>
<name>A0ABS3W1N9_MICEH</name>
<dbReference type="PANTHER" id="PTHR43610:SF1">
    <property type="entry name" value="N-ACETYLTRANSFERASE DOMAIN-CONTAINING PROTEIN"/>
    <property type="match status" value="1"/>
</dbReference>
<evidence type="ECO:0000259" key="1">
    <source>
        <dbReference type="PROSITE" id="PS51186"/>
    </source>
</evidence>
<dbReference type="Pfam" id="PF13302">
    <property type="entry name" value="Acetyltransf_3"/>
    <property type="match status" value="1"/>
</dbReference>
<evidence type="ECO:0000313" key="3">
    <source>
        <dbReference type="Proteomes" id="UP000823521"/>
    </source>
</evidence>
<feature type="domain" description="N-acetyltransferase" evidence="1">
    <location>
        <begin position="18"/>
        <end position="182"/>
    </location>
</feature>
<comment type="caution">
    <text evidence="2">The sequence shown here is derived from an EMBL/GenBank/DDBJ whole genome shotgun (WGS) entry which is preliminary data.</text>
</comment>
<dbReference type="Proteomes" id="UP000823521">
    <property type="component" value="Unassembled WGS sequence"/>
</dbReference>
<gene>
    <name evidence="2" type="ORF">GSF22_32585</name>
</gene>
<dbReference type="EMBL" id="WVUH01000561">
    <property type="protein sequence ID" value="MBO4210696.1"/>
    <property type="molecule type" value="Genomic_DNA"/>
</dbReference>
<dbReference type="PANTHER" id="PTHR43610">
    <property type="entry name" value="BLL6696 PROTEIN"/>
    <property type="match status" value="1"/>
</dbReference>
<dbReference type="InterPro" id="IPR000182">
    <property type="entry name" value="GNAT_dom"/>
</dbReference>
<accession>A0ABS3W1N9</accession>
<dbReference type="PROSITE" id="PS51186">
    <property type="entry name" value="GNAT"/>
    <property type="match status" value="1"/>
</dbReference>
<organism evidence="2 3">
    <name type="scientific">Micromonospora echinofusca</name>
    <dbReference type="NCBI Taxonomy" id="47858"/>
    <lineage>
        <taxon>Bacteria</taxon>
        <taxon>Bacillati</taxon>
        <taxon>Actinomycetota</taxon>
        <taxon>Actinomycetes</taxon>
        <taxon>Micromonosporales</taxon>
        <taxon>Micromonosporaceae</taxon>
        <taxon>Micromonospora</taxon>
    </lineage>
</organism>
<keyword evidence="3" id="KW-1185">Reference proteome</keyword>
<dbReference type="Gene3D" id="3.40.630.30">
    <property type="match status" value="1"/>
</dbReference>
<evidence type="ECO:0000313" key="2">
    <source>
        <dbReference type="EMBL" id="MBO4210696.1"/>
    </source>
</evidence>
<sequence length="188" mass="20824">MPEAADFSVKPTLVGDRVTLRPFLDADLPTFVAALDDPEIRRLTGSAGAEPFDAGHCRRWYTTRNAQTDRLDLAVVDRATDECVGEVVLNEYDPVNASCNFRTLLVASGRDRGLGTEAVRLIVGYGFTHLGLHRISLEVYAFNPRARRVYEKVGFVAEGTLRDALRDGDDWVDATVMSILAHEWAGDR</sequence>
<dbReference type="SUPFAM" id="SSF55729">
    <property type="entry name" value="Acyl-CoA N-acyltransferases (Nat)"/>
    <property type="match status" value="1"/>
</dbReference>
<proteinExistence type="predicted"/>
<dbReference type="RefSeq" id="WP_208817768.1">
    <property type="nucleotide sequence ID" value="NZ_WVUH01000561.1"/>
</dbReference>